<dbReference type="PANTHER" id="PTHR37298">
    <property type="entry name" value="UPF0111 PROTEIN YKAA"/>
    <property type="match status" value="1"/>
</dbReference>
<comment type="caution">
    <text evidence="2">The sequence shown here is derived from an EMBL/GenBank/DDBJ whole genome shotgun (WGS) entry which is preliminary data.</text>
</comment>
<name>A0ABT7XSM6_9NEIS</name>
<accession>A0ABT7XSM6</accession>
<dbReference type="Gene3D" id="1.20.58.220">
    <property type="entry name" value="Phosphate transport system protein phou homolog 2, domain 2"/>
    <property type="match status" value="1"/>
</dbReference>
<dbReference type="InterPro" id="IPR052912">
    <property type="entry name" value="UPF0111_domain"/>
</dbReference>
<dbReference type="Pfam" id="PF01865">
    <property type="entry name" value="PhoU_div"/>
    <property type="match status" value="1"/>
</dbReference>
<keyword evidence="3" id="KW-1185">Reference proteome</keyword>
<protein>
    <submittedName>
        <fullName evidence="2">DUF47 family protein</fullName>
    </submittedName>
</protein>
<dbReference type="Proteomes" id="UP001168540">
    <property type="component" value="Unassembled WGS sequence"/>
</dbReference>
<organism evidence="2 3">
    <name type="scientific">Crenobacter oryzisoli</name>
    <dbReference type="NCBI Taxonomy" id="3056844"/>
    <lineage>
        <taxon>Bacteria</taxon>
        <taxon>Pseudomonadati</taxon>
        <taxon>Pseudomonadota</taxon>
        <taxon>Betaproteobacteria</taxon>
        <taxon>Neisseriales</taxon>
        <taxon>Neisseriaceae</taxon>
        <taxon>Crenobacter</taxon>
    </lineage>
</organism>
<dbReference type="PANTHER" id="PTHR37298:SF1">
    <property type="entry name" value="UPF0111 PROTEIN YKAA"/>
    <property type="match status" value="1"/>
</dbReference>
<comment type="similarity">
    <text evidence="1">Belongs to the UPF0111 family.</text>
</comment>
<proteinExistence type="inferred from homology"/>
<dbReference type="InterPro" id="IPR038078">
    <property type="entry name" value="PhoU-like_sf"/>
</dbReference>
<evidence type="ECO:0000256" key="1">
    <source>
        <dbReference type="ARBA" id="ARBA00008591"/>
    </source>
</evidence>
<reference evidence="2" key="1">
    <citation type="submission" date="2023-06" db="EMBL/GenBank/DDBJ databases">
        <authorList>
            <person name="Zhang S."/>
        </authorList>
    </citation>
    <scope>NUCLEOTIDE SEQUENCE</scope>
    <source>
        <strain evidence="2">SG2303</strain>
    </source>
</reference>
<evidence type="ECO:0000313" key="3">
    <source>
        <dbReference type="Proteomes" id="UP001168540"/>
    </source>
</evidence>
<sequence length="250" mass="28519">MNEPHVPLWRSWWQRLSPPTPDFYALLNQQCDLVAEGMAELLAYMRTGENSHADRVIELEREGDVLRVENMNLLHQTFITPFDREDIYRSIATIDEIINYARTTVREMRGLNLSPDEHTRAMAELLHEGVLSLQSGYAQLAKKPLLAEADAEAARKMERVAEHTYRMALSELFDAHHYVTTLTPEQRKAADSLEVLMQELTRSEVLAVGSAVGFVIEILKRREVYRHMSNAADRVVLAGEVLHDIIAKIA</sequence>
<gene>
    <name evidence="2" type="ORF">QU481_17825</name>
</gene>
<dbReference type="EMBL" id="JAUEDK010000040">
    <property type="protein sequence ID" value="MDN0076720.1"/>
    <property type="molecule type" value="Genomic_DNA"/>
</dbReference>
<evidence type="ECO:0000313" key="2">
    <source>
        <dbReference type="EMBL" id="MDN0076720.1"/>
    </source>
</evidence>
<dbReference type="RefSeq" id="WP_289831368.1">
    <property type="nucleotide sequence ID" value="NZ_JAUEDK010000040.1"/>
</dbReference>
<dbReference type="InterPro" id="IPR018445">
    <property type="entry name" value="Put_Phosphate_transp_reg"/>
</dbReference>